<comment type="caution">
    <text evidence="3">The sequence shown here is derived from an EMBL/GenBank/DDBJ whole genome shotgun (WGS) entry which is preliminary data.</text>
</comment>
<proteinExistence type="predicted"/>
<dbReference type="SMART" id="SM00829">
    <property type="entry name" value="PKS_ER"/>
    <property type="match status" value="1"/>
</dbReference>
<accession>A0AAV9NS09</accession>
<dbReference type="SUPFAM" id="SSF51735">
    <property type="entry name" value="NAD(P)-binding Rossmann-fold domains"/>
    <property type="match status" value="1"/>
</dbReference>
<dbReference type="InterPro" id="IPR013154">
    <property type="entry name" value="ADH-like_N"/>
</dbReference>
<feature type="domain" description="Enoyl reductase (ER)" evidence="2">
    <location>
        <begin position="20"/>
        <end position="346"/>
    </location>
</feature>
<dbReference type="GO" id="GO:0016491">
    <property type="term" value="F:oxidoreductase activity"/>
    <property type="evidence" value="ECO:0007669"/>
    <property type="project" value="UniProtKB-KW"/>
</dbReference>
<dbReference type="GO" id="GO:0005739">
    <property type="term" value="C:mitochondrion"/>
    <property type="evidence" value="ECO:0007669"/>
    <property type="project" value="TreeGrafter"/>
</dbReference>
<sequence>MRGWAYRARGKPEYVLKLESDLPQPTAESLGPHEVLVKVKYAALFQGSAAMMTFMPHFNNNPWIAENNYSGTIVATGSEVEHVAVDDDVFGGFAADVLRKYGGVLAEYVTLPDHVVVRRPNNVTLKDIAGMGAGGVTAMQFAEAAGLKKDDRVLITGASGGMGTLVIQAARAAVGDNGLVVGTCSAGNEQLVKELGVHQIVDYKKHKHLHKYLTENYSLEPFDAIIDMVGEDYSILKNSSPYLKPDGIFIFGGNMPLIHGGGTVLDMIGWFIRIKIAQTMPLFLGGMPRKCVMHAGQISRDALMRLAAFIEDGKMTPVVDSLIEMDQVLQGYARLATSRARGKLIVHVQD</sequence>
<dbReference type="Gene3D" id="3.40.50.720">
    <property type="entry name" value="NAD(P)-binding Rossmann-like Domain"/>
    <property type="match status" value="1"/>
</dbReference>
<dbReference type="GeneID" id="89973183"/>
<reference evidence="3 4" key="1">
    <citation type="submission" date="2023-08" db="EMBL/GenBank/DDBJ databases">
        <title>Black Yeasts Isolated from many extreme environments.</title>
        <authorList>
            <person name="Coleine C."/>
            <person name="Stajich J.E."/>
            <person name="Selbmann L."/>
        </authorList>
    </citation>
    <scope>NUCLEOTIDE SEQUENCE [LARGE SCALE GENOMIC DNA]</scope>
    <source>
        <strain evidence="3 4">CCFEE 5792</strain>
    </source>
</reference>
<dbReference type="RefSeq" id="XP_064711201.1">
    <property type="nucleotide sequence ID" value="XM_064848577.1"/>
</dbReference>
<keyword evidence="4" id="KW-1185">Reference proteome</keyword>
<dbReference type="EMBL" id="JAVRRD010000002">
    <property type="protein sequence ID" value="KAK5062929.1"/>
    <property type="molecule type" value="Genomic_DNA"/>
</dbReference>
<dbReference type="GO" id="GO:0008270">
    <property type="term" value="F:zinc ion binding"/>
    <property type="evidence" value="ECO:0007669"/>
    <property type="project" value="InterPro"/>
</dbReference>
<dbReference type="InterPro" id="IPR050700">
    <property type="entry name" value="YIM1/Zinc_Alcohol_DH_Fams"/>
</dbReference>
<evidence type="ECO:0000313" key="4">
    <source>
        <dbReference type="Proteomes" id="UP001358417"/>
    </source>
</evidence>
<gene>
    <name evidence="3" type="ORF">LTR84_005005</name>
</gene>
<dbReference type="AlphaFoldDB" id="A0AAV9NS09"/>
<evidence type="ECO:0000313" key="3">
    <source>
        <dbReference type="EMBL" id="KAK5062929.1"/>
    </source>
</evidence>
<dbReference type="Proteomes" id="UP001358417">
    <property type="component" value="Unassembled WGS sequence"/>
</dbReference>
<dbReference type="SUPFAM" id="SSF50129">
    <property type="entry name" value="GroES-like"/>
    <property type="match status" value="1"/>
</dbReference>
<dbReference type="InterPro" id="IPR036291">
    <property type="entry name" value="NAD(P)-bd_dom_sf"/>
</dbReference>
<dbReference type="InterPro" id="IPR002364">
    <property type="entry name" value="Quin_OxRdtase/zeta-crystal_CS"/>
</dbReference>
<dbReference type="Pfam" id="PF08240">
    <property type="entry name" value="ADH_N"/>
    <property type="match status" value="1"/>
</dbReference>
<dbReference type="PANTHER" id="PTHR11695">
    <property type="entry name" value="ALCOHOL DEHYDROGENASE RELATED"/>
    <property type="match status" value="1"/>
</dbReference>
<name>A0AAV9NS09_9EURO</name>
<evidence type="ECO:0000256" key="1">
    <source>
        <dbReference type="ARBA" id="ARBA00023002"/>
    </source>
</evidence>
<evidence type="ECO:0000259" key="2">
    <source>
        <dbReference type="SMART" id="SM00829"/>
    </source>
</evidence>
<dbReference type="Pfam" id="PF13602">
    <property type="entry name" value="ADH_zinc_N_2"/>
    <property type="match status" value="1"/>
</dbReference>
<dbReference type="CDD" id="cd08267">
    <property type="entry name" value="MDR1"/>
    <property type="match status" value="1"/>
</dbReference>
<dbReference type="Gene3D" id="3.90.180.10">
    <property type="entry name" value="Medium-chain alcohol dehydrogenases, catalytic domain"/>
    <property type="match status" value="1"/>
</dbReference>
<dbReference type="InterPro" id="IPR011032">
    <property type="entry name" value="GroES-like_sf"/>
</dbReference>
<protein>
    <recommendedName>
        <fullName evidence="2">Enoyl reductase (ER) domain-containing protein</fullName>
    </recommendedName>
</protein>
<dbReference type="InterPro" id="IPR020843">
    <property type="entry name" value="ER"/>
</dbReference>
<dbReference type="PANTHER" id="PTHR11695:SF294">
    <property type="entry name" value="RETICULON-4-INTERACTING PROTEIN 1, MITOCHONDRIAL"/>
    <property type="match status" value="1"/>
</dbReference>
<organism evidence="3 4">
    <name type="scientific">Exophiala bonariae</name>
    <dbReference type="NCBI Taxonomy" id="1690606"/>
    <lineage>
        <taxon>Eukaryota</taxon>
        <taxon>Fungi</taxon>
        <taxon>Dikarya</taxon>
        <taxon>Ascomycota</taxon>
        <taxon>Pezizomycotina</taxon>
        <taxon>Eurotiomycetes</taxon>
        <taxon>Chaetothyriomycetidae</taxon>
        <taxon>Chaetothyriales</taxon>
        <taxon>Herpotrichiellaceae</taxon>
        <taxon>Exophiala</taxon>
    </lineage>
</organism>
<keyword evidence="1" id="KW-0560">Oxidoreductase</keyword>
<dbReference type="PROSITE" id="PS01162">
    <property type="entry name" value="QOR_ZETA_CRYSTAL"/>
    <property type="match status" value="1"/>
</dbReference>